<dbReference type="EMBL" id="JARPUR010000001">
    <property type="protein sequence ID" value="KAK4887292.1"/>
    <property type="molecule type" value="Genomic_DNA"/>
</dbReference>
<dbReference type="PANTHER" id="PTHR12949:SF0">
    <property type="entry name" value="DNA-DIRECTED RNA POLYMERASE III SUBUNIT RPC3"/>
    <property type="match status" value="1"/>
</dbReference>
<dbReference type="Proteomes" id="UP001353858">
    <property type="component" value="Unassembled WGS sequence"/>
</dbReference>
<keyword evidence="3 6" id="KW-0240">DNA-directed RNA polymerase</keyword>
<dbReference type="PANTHER" id="PTHR12949">
    <property type="entry name" value="RNA POLYMERASE III DNA DIRECTED -RELATED"/>
    <property type="match status" value="1"/>
</dbReference>
<evidence type="ECO:0000256" key="6">
    <source>
        <dbReference type="RuleBase" id="RU367076"/>
    </source>
</evidence>
<evidence type="ECO:0000259" key="8">
    <source>
        <dbReference type="Pfam" id="PF08221"/>
    </source>
</evidence>
<dbReference type="GO" id="GO:0005666">
    <property type="term" value="C:RNA polymerase III complex"/>
    <property type="evidence" value="ECO:0007669"/>
    <property type="project" value="UniProtKB-UniRule"/>
</dbReference>
<evidence type="ECO:0000313" key="10">
    <source>
        <dbReference type="EMBL" id="KAK4887292.1"/>
    </source>
</evidence>
<evidence type="ECO:0000256" key="5">
    <source>
        <dbReference type="ARBA" id="ARBA00023242"/>
    </source>
</evidence>
<evidence type="ECO:0000256" key="1">
    <source>
        <dbReference type="ARBA" id="ARBA00004123"/>
    </source>
</evidence>
<keyword evidence="4 6" id="KW-0804">Transcription</keyword>
<reference evidence="11" key="1">
    <citation type="submission" date="2023-01" db="EMBL/GenBank/DDBJ databases">
        <title>Key to firefly adult light organ development and bioluminescence: homeobox transcription factors regulate luciferase expression and transportation to peroxisome.</title>
        <authorList>
            <person name="Fu X."/>
        </authorList>
    </citation>
    <scope>NUCLEOTIDE SEQUENCE [LARGE SCALE GENOMIC DNA]</scope>
</reference>
<comment type="similarity">
    <text evidence="2 6">Belongs to the eukaryotic RPC3/POLR3C RNA polymerase subunit family.</text>
</comment>
<keyword evidence="11" id="KW-1185">Reference proteome</keyword>
<dbReference type="Pfam" id="PF08221">
    <property type="entry name" value="HTH_9"/>
    <property type="match status" value="1"/>
</dbReference>
<comment type="caution">
    <text evidence="10">The sequence shown here is derived from an EMBL/GenBank/DDBJ whole genome shotgun (WGS) entry which is preliminary data.</text>
</comment>
<comment type="subcellular location">
    <subcellularLocation>
        <location evidence="1 6">Nucleus</location>
    </subcellularLocation>
</comment>
<evidence type="ECO:0000256" key="2">
    <source>
        <dbReference type="ARBA" id="ARBA00007206"/>
    </source>
</evidence>
<dbReference type="InterPro" id="IPR055207">
    <property type="entry name" value="POLR3C_WHD"/>
</dbReference>
<dbReference type="InterPro" id="IPR039748">
    <property type="entry name" value="RPC3"/>
</dbReference>
<comment type="subunit">
    <text evidence="6">Component of the RNA polymerase III (Pol III) complex consisting of 17 subunits.</text>
</comment>
<feature type="domain" description="RNA polymerase III Rpc82 C -terminal" evidence="7">
    <location>
        <begin position="172"/>
        <end position="309"/>
    </location>
</feature>
<gene>
    <name evidence="10" type="ORF">RN001_003563</name>
</gene>
<evidence type="ECO:0000256" key="4">
    <source>
        <dbReference type="ARBA" id="ARBA00023163"/>
    </source>
</evidence>
<feature type="domain" description="RNA polymerase III subunit RPC82-related helix-turn-helix" evidence="8">
    <location>
        <begin position="9"/>
        <end position="64"/>
    </location>
</feature>
<dbReference type="Pfam" id="PF22536">
    <property type="entry name" value="WHD_POLR3C"/>
    <property type="match status" value="1"/>
</dbReference>
<dbReference type="GO" id="GO:0006351">
    <property type="term" value="P:DNA-templated transcription"/>
    <property type="evidence" value="ECO:0007669"/>
    <property type="project" value="InterPro"/>
</dbReference>
<feature type="domain" description="DNA-directed RNA polymerase III subunit RPC3 winged-helix" evidence="9">
    <location>
        <begin position="314"/>
        <end position="391"/>
    </location>
</feature>
<protein>
    <recommendedName>
        <fullName evidence="6">DNA-directed RNA polymerase III subunit RPC3</fullName>
        <shortName evidence="6">RNA polymerase III subunit C3</shortName>
    </recommendedName>
</protein>
<dbReference type="Pfam" id="PF20912">
    <property type="entry name" value="RPC3_helical"/>
    <property type="match status" value="1"/>
</dbReference>
<evidence type="ECO:0000313" key="11">
    <source>
        <dbReference type="Proteomes" id="UP001353858"/>
    </source>
</evidence>
<sequence>MSAQQGLVVRLILLERFGDIVANVGEIIFQNPNSLYHIAKSTKVPLGKVKEALSILIKHNLASFKLNVDGITAVYTLNIKNVFLMLRFPKFINLIKTKFDEEVEILVEEILLKGCLTGSEVILKATARLQENKNISVLIQQLKDKFASLVTAKYVIKLSTPTMKEEDLFALPNIDLKKLLIVLNGGSETLSDAGVYWTINFDRFHQDLRDQLIVNAVTNKFDENIGELMRILLQQMYVRTAPWVPSSNPVPILEVKEILKKRNTHSQLITHFEQYVNILEQDSTGIIRKVGEASGGSYQIEMKHIFNQLVWETIEHIVNEKFDSKASRIFRLVRSRHYIEPEQIQNLVMIPAKEAKRILYQLLEENFLVVNELKRSAPNLGPNKSFTLFHIRLDQIIRNIMELCYKSLYNIMTRRQHEKYLNKRLIDKKQRVDTITHGMRVQGISGDPVLDIEEMITPPETEILNRIGKMLQKLSLTELQIDDTMFSLEMYLMYD</sequence>
<comment type="function">
    <text evidence="6">DNA-dependent RNA polymerase catalyzes the transcription of DNA into RNA using the four ribonucleoside triphosphates as substrates. Specific core component of RNA polymerase III which synthesizes small RNAs, such as 5S rRNA and tRNAs.</text>
</comment>
<keyword evidence="5 6" id="KW-0539">Nucleus</keyword>
<evidence type="ECO:0000259" key="7">
    <source>
        <dbReference type="Pfam" id="PF05645"/>
    </source>
</evidence>
<dbReference type="AlphaFoldDB" id="A0AAN7PII4"/>
<evidence type="ECO:0000259" key="9">
    <source>
        <dbReference type="Pfam" id="PF22536"/>
    </source>
</evidence>
<name>A0AAN7PII4_9COLE</name>
<accession>A0AAN7PII4</accession>
<proteinExistence type="inferred from homology"/>
<organism evidence="10 11">
    <name type="scientific">Aquatica leii</name>
    <dbReference type="NCBI Taxonomy" id="1421715"/>
    <lineage>
        <taxon>Eukaryota</taxon>
        <taxon>Metazoa</taxon>
        <taxon>Ecdysozoa</taxon>
        <taxon>Arthropoda</taxon>
        <taxon>Hexapoda</taxon>
        <taxon>Insecta</taxon>
        <taxon>Pterygota</taxon>
        <taxon>Neoptera</taxon>
        <taxon>Endopterygota</taxon>
        <taxon>Coleoptera</taxon>
        <taxon>Polyphaga</taxon>
        <taxon>Elateriformia</taxon>
        <taxon>Elateroidea</taxon>
        <taxon>Lampyridae</taxon>
        <taxon>Luciolinae</taxon>
        <taxon>Aquatica</taxon>
    </lineage>
</organism>
<dbReference type="InterPro" id="IPR008806">
    <property type="entry name" value="RNA_pol_III_Rpc82_C"/>
</dbReference>
<dbReference type="Gene3D" id="1.10.10.10">
    <property type="entry name" value="Winged helix-like DNA-binding domain superfamily/Winged helix DNA-binding domain"/>
    <property type="match status" value="4"/>
</dbReference>
<dbReference type="FunFam" id="1.10.10.10:FF:000199">
    <property type="entry name" value="DNA-directed RNA polymerase III subunit RPC3"/>
    <property type="match status" value="1"/>
</dbReference>
<dbReference type="Pfam" id="PF05645">
    <property type="entry name" value="RNA_pol_Rpc82"/>
    <property type="match status" value="1"/>
</dbReference>
<dbReference type="InterPro" id="IPR036388">
    <property type="entry name" value="WH-like_DNA-bd_sf"/>
</dbReference>
<dbReference type="GO" id="GO:0003697">
    <property type="term" value="F:single-stranded DNA binding"/>
    <property type="evidence" value="ECO:0007669"/>
    <property type="project" value="UniProtKB-UniRule"/>
</dbReference>
<dbReference type="InterPro" id="IPR013197">
    <property type="entry name" value="RNA_pol_III_RPC82-rel_HTH"/>
</dbReference>
<evidence type="ECO:0000256" key="3">
    <source>
        <dbReference type="ARBA" id="ARBA00022478"/>
    </source>
</evidence>
<dbReference type="Gene3D" id="6.10.140.1450">
    <property type="match status" value="1"/>
</dbReference>